<organism evidence="12">
    <name type="scientific">Zeugodacus cucurbitae</name>
    <name type="common">Melon fruit fly</name>
    <name type="synonym">Bactrocera cucurbitae</name>
    <dbReference type="NCBI Taxonomy" id="28588"/>
    <lineage>
        <taxon>Eukaryota</taxon>
        <taxon>Metazoa</taxon>
        <taxon>Ecdysozoa</taxon>
        <taxon>Arthropoda</taxon>
        <taxon>Hexapoda</taxon>
        <taxon>Insecta</taxon>
        <taxon>Pterygota</taxon>
        <taxon>Neoptera</taxon>
        <taxon>Endopterygota</taxon>
        <taxon>Diptera</taxon>
        <taxon>Brachycera</taxon>
        <taxon>Muscomorpha</taxon>
        <taxon>Tephritoidea</taxon>
        <taxon>Tephritidae</taxon>
        <taxon>Zeugodacus</taxon>
        <taxon>Zeugodacus</taxon>
    </lineage>
</organism>
<dbReference type="SUPFAM" id="SSF50494">
    <property type="entry name" value="Trypsin-like serine proteases"/>
    <property type="match status" value="1"/>
</dbReference>
<dbReference type="SMART" id="SM00020">
    <property type="entry name" value="Tryp_SPc"/>
    <property type="match status" value="1"/>
</dbReference>
<dbReference type="InterPro" id="IPR018114">
    <property type="entry name" value="TRYPSIN_HIS"/>
</dbReference>
<reference evidence="12" key="1">
    <citation type="submission" date="2014-11" db="EMBL/GenBank/DDBJ databases">
        <authorList>
            <person name="Geib S."/>
        </authorList>
    </citation>
    <scope>NUCLEOTIDE SEQUENCE</scope>
</reference>
<evidence type="ECO:0000256" key="2">
    <source>
        <dbReference type="ARBA" id="ARBA00007664"/>
    </source>
</evidence>
<keyword evidence="3" id="KW-0964">Secreted</keyword>
<dbReference type="InterPro" id="IPR001314">
    <property type="entry name" value="Peptidase_S1A"/>
</dbReference>
<keyword evidence="6" id="KW-0378">Hydrolase</keyword>
<reference evidence="12" key="2">
    <citation type="journal article" date="2015" name="Gigascience">
        <title>Reconstructing a comprehensive transcriptome assembly of a white-pupal translocated strain of the pest fruit fly Bactrocera cucurbitae.</title>
        <authorList>
            <person name="Sim S.B."/>
            <person name="Calla B."/>
            <person name="Hall B."/>
            <person name="DeRego T."/>
            <person name="Geib S.M."/>
        </authorList>
    </citation>
    <scope>NUCLEOTIDE SEQUENCE</scope>
</reference>
<comment type="similarity">
    <text evidence="2">Belongs to the peptidase S1 family.</text>
</comment>
<comment type="subcellular location">
    <subcellularLocation>
        <location evidence="1">Secreted</location>
    </subcellularLocation>
</comment>
<dbReference type="GO" id="GO:0005576">
    <property type="term" value="C:extracellular region"/>
    <property type="evidence" value="ECO:0007669"/>
    <property type="project" value="UniProtKB-SubCell"/>
</dbReference>
<evidence type="ECO:0000256" key="4">
    <source>
        <dbReference type="ARBA" id="ARBA00022670"/>
    </source>
</evidence>
<dbReference type="Gene3D" id="2.40.10.10">
    <property type="entry name" value="Trypsin-like serine proteases"/>
    <property type="match status" value="1"/>
</dbReference>
<dbReference type="Pfam" id="PF00089">
    <property type="entry name" value="Trypsin"/>
    <property type="match status" value="1"/>
</dbReference>
<evidence type="ECO:0000259" key="11">
    <source>
        <dbReference type="PROSITE" id="PS50240"/>
    </source>
</evidence>
<evidence type="ECO:0000256" key="6">
    <source>
        <dbReference type="ARBA" id="ARBA00022801"/>
    </source>
</evidence>
<dbReference type="InterPro" id="IPR050430">
    <property type="entry name" value="Peptidase_S1"/>
</dbReference>
<protein>
    <submittedName>
        <fullName evidence="12">Serine protease SP24D</fullName>
    </submittedName>
</protein>
<keyword evidence="10" id="KW-1133">Transmembrane helix</keyword>
<keyword evidence="7" id="KW-0720">Serine protease</keyword>
<dbReference type="PANTHER" id="PTHR24276">
    <property type="entry name" value="POLYSERASE-RELATED"/>
    <property type="match status" value="1"/>
</dbReference>
<dbReference type="InterPro" id="IPR043504">
    <property type="entry name" value="Peptidase_S1_PA_chymotrypsin"/>
</dbReference>
<dbReference type="EMBL" id="GBXI01000476">
    <property type="protein sequence ID" value="JAD13816.1"/>
    <property type="molecule type" value="Transcribed_RNA"/>
</dbReference>
<dbReference type="PRINTS" id="PR00722">
    <property type="entry name" value="CHYMOTRYPSIN"/>
</dbReference>
<keyword evidence="8" id="KW-0865">Zymogen</keyword>
<name>A0A0A1XS52_ZEUCU</name>
<feature type="transmembrane region" description="Helical" evidence="10">
    <location>
        <begin position="21"/>
        <end position="38"/>
    </location>
</feature>
<keyword evidence="10" id="KW-0812">Transmembrane</keyword>
<dbReference type="GO" id="GO:0006508">
    <property type="term" value="P:proteolysis"/>
    <property type="evidence" value="ECO:0007669"/>
    <property type="project" value="UniProtKB-KW"/>
</dbReference>
<proteinExistence type="inferred from homology"/>
<dbReference type="InterPro" id="IPR001254">
    <property type="entry name" value="Trypsin_dom"/>
</dbReference>
<keyword evidence="5" id="KW-0732">Signal</keyword>
<evidence type="ECO:0000256" key="7">
    <source>
        <dbReference type="ARBA" id="ARBA00022825"/>
    </source>
</evidence>
<dbReference type="GO" id="GO:0004252">
    <property type="term" value="F:serine-type endopeptidase activity"/>
    <property type="evidence" value="ECO:0007669"/>
    <property type="project" value="InterPro"/>
</dbReference>
<evidence type="ECO:0000256" key="5">
    <source>
        <dbReference type="ARBA" id="ARBA00022729"/>
    </source>
</evidence>
<evidence type="ECO:0000256" key="10">
    <source>
        <dbReference type="SAM" id="Phobius"/>
    </source>
</evidence>
<accession>A0A0A1XS52</accession>
<dbReference type="InterPro" id="IPR009003">
    <property type="entry name" value="Peptidase_S1_PA"/>
</dbReference>
<keyword evidence="10" id="KW-0472">Membrane</keyword>
<evidence type="ECO:0000256" key="8">
    <source>
        <dbReference type="ARBA" id="ARBA00023145"/>
    </source>
</evidence>
<feature type="domain" description="Peptidase S1" evidence="11">
    <location>
        <begin position="59"/>
        <end position="277"/>
    </location>
</feature>
<dbReference type="PROSITE" id="PS50240">
    <property type="entry name" value="TRYPSIN_DOM"/>
    <property type="match status" value="1"/>
</dbReference>
<evidence type="ECO:0000256" key="9">
    <source>
        <dbReference type="ARBA" id="ARBA00023157"/>
    </source>
</evidence>
<evidence type="ECO:0000256" key="1">
    <source>
        <dbReference type="ARBA" id="ARBA00004613"/>
    </source>
</evidence>
<dbReference type="PANTHER" id="PTHR24276:SF91">
    <property type="entry name" value="AT26814P-RELATED"/>
    <property type="match status" value="1"/>
</dbReference>
<dbReference type="AlphaFoldDB" id="A0A0A1XS52"/>
<keyword evidence="4 12" id="KW-0645">Protease</keyword>
<gene>
    <name evidence="12" type="primary">Sp24D_11</name>
    <name evidence="12" type="ORF">g.797</name>
</gene>
<feature type="non-terminal residue" evidence="12">
    <location>
        <position position="1"/>
    </location>
</feature>
<dbReference type="PROSITE" id="PS00134">
    <property type="entry name" value="TRYPSIN_HIS"/>
    <property type="match status" value="1"/>
</dbReference>
<evidence type="ECO:0000313" key="12">
    <source>
        <dbReference type="EMBL" id="JAD13816.1"/>
    </source>
</evidence>
<evidence type="ECO:0000256" key="3">
    <source>
        <dbReference type="ARBA" id="ARBA00022525"/>
    </source>
</evidence>
<keyword evidence="9" id="KW-1015">Disulfide bond</keyword>
<dbReference type="CDD" id="cd00190">
    <property type="entry name" value="Tryp_SPc"/>
    <property type="match status" value="1"/>
</dbReference>
<sequence length="284" mass="30189">KHFPVFTSTVQSKKQKMNNRTLYAKLLIALTLLVATTIQDDSDDTTDAHTLQLVRTPRIVNGNNAVPGQFPYVVSVRVGGQHSCGGTLISQRNVLTAAHCVYSLPVQFLSVQAGSINRTAGGVVVDVASVTTHPNFFDYNNNIAVLKLVTSLNFTNLIQPIPIASMDVPDGVGVNIAGWGRIREAGIQPEILQYSRSLRTLGYEDCARVAAPTSPTILCLAKTYGNGICGGDAGGPAIYRGILVGIASHHISICGDSTPDGYTKVSNFTTWISENSCSATVSPV</sequence>
<dbReference type="FunFam" id="2.40.10.10:FF:000146">
    <property type="entry name" value="Serine protease 53"/>
    <property type="match status" value="1"/>
</dbReference>